<evidence type="ECO:0000313" key="3">
    <source>
        <dbReference type="EMBL" id="VBB48183.1"/>
    </source>
</evidence>
<dbReference type="InterPro" id="IPR013096">
    <property type="entry name" value="Cupin_2"/>
</dbReference>
<protein>
    <recommendedName>
        <fullName evidence="2">Cupin type-2 domain-containing protein</fullName>
    </recommendedName>
</protein>
<dbReference type="InterPro" id="IPR051610">
    <property type="entry name" value="GPI/OXD"/>
</dbReference>
<keyword evidence="1" id="KW-0479">Metal-binding</keyword>
<reference evidence="3" key="1">
    <citation type="submission" date="2018-07" db="EMBL/GenBank/DDBJ databases">
        <authorList>
            <consortium name="Genoscope - CEA"/>
            <person name="William W."/>
        </authorList>
    </citation>
    <scope>NUCLEOTIDE SEQUENCE</scope>
    <source>
        <strain evidence="3">IK1</strain>
    </source>
</reference>
<gene>
    <name evidence="3" type="ORF">TRIP_D440201</name>
</gene>
<name>A0A653AJE1_9BACT</name>
<dbReference type="InterPro" id="IPR014710">
    <property type="entry name" value="RmlC-like_jellyroll"/>
</dbReference>
<evidence type="ECO:0000259" key="2">
    <source>
        <dbReference type="Pfam" id="PF07883"/>
    </source>
</evidence>
<sequence>MKMKAIDKDNAEHYQWGNNCEGWHLLKSDNLSVIQEVMSPKTSEVLHYHNISQQFFFILKGIATFEVEGEILKIKEMNGLHIKPKLRHKIINNSNENLEFLVVSEPKSHGDRINLE</sequence>
<dbReference type="Gene3D" id="2.60.120.10">
    <property type="entry name" value="Jelly Rolls"/>
    <property type="match status" value="1"/>
</dbReference>
<accession>A0A653AJE1</accession>
<evidence type="ECO:0000256" key="1">
    <source>
        <dbReference type="ARBA" id="ARBA00022723"/>
    </source>
</evidence>
<organism evidence="3">
    <name type="scientific">uncultured Paludibacter sp</name>
    <dbReference type="NCBI Taxonomy" id="497635"/>
    <lineage>
        <taxon>Bacteria</taxon>
        <taxon>Pseudomonadati</taxon>
        <taxon>Bacteroidota</taxon>
        <taxon>Bacteroidia</taxon>
        <taxon>Bacteroidales</taxon>
        <taxon>Paludibacteraceae</taxon>
        <taxon>Paludibacter</taxon>
        <taxon>environmental samples</taxon>
    </lineage>
</organism>
<dbReference type="PANTHER" id="PTHR35848:SF9">
    <property type="entry name" value="SLL1358 PROTEIN"/>
    <property type="match status" value="1"/>
</dbReference>
<dbReference type="Pfam" id="PF07883">
    <property type="entry name" value="Cupin_2"/>
    <property type="match status" value="1"/>
</dbReference>
<dbReference type="EMBL" id="UPXZ01000039">
    <property type="protein sequence ID" value="VBB48183.1"/>
    <property type="molecule type" value="Genomic_DNA"/>
</dbReference>
<feature type="domain" description="Cupin type-2" evidence="2">
    <location>
        <begin position="37"/>
        <end position="103"/>
    </location>
</feature>
<dbReference type="AlphaFoldDB" id="A0A653AJE1"/>
<dbReference type="GO" id="GO:0046872">
    <property type="term" value="F:metal ion binding"/>
    <property type="evidence" value="ECO:0007669"/>
    <property type="project" value="UniProtKB-KW"/>
</dbReference>
<dbReference type="PANTHER" id="PTHR35848">
    <property type="entry name" value="OXALATE-BINDING PROTEIN"/>
    <property type="match status" value="1"/>
</dbReference>
<dbReference type="SUPFAM" id="SSF51182">
    <property type="entry name" value="RmlC-like cupins"/>
    <property type="match status" value="1"/>
</dbReference>
<dbReference type="InterPro" id="IPR011051">
    <property type="entry name" value="RmlC_Cupin_sf"/>
</dbReference>
<proteinExistence type="predicted"/>